<evidence type="ECO:0000313" key="2">
    <source>
        <dbReference type="Proteomes" id="UP000199136"/>
    </source>
</evidence>
<dbReference type="InterPro" id="IPR011322">
    <property type="entry name" value="N-reg_PII-like_a/b"/>
</dbReference>
<dbReference type="PROSITE" id="PS51343">
    <property type="entry name" value="PII_GLNB_DOM"/>
    <property type="match status" value="1"/>
</dbReference>
<dbReference type="GO" id="GO:0006808">
    <property type="term" value="P:regulation of nitrogen utilization"/>
    <property type="evidence" value="ECO:0007669"/>
    <property type="project" value="InterPro"/>
</dbReference>
<dbReference type="SUPFAM" id="SSF54913">
    <property type="entry name" value="GlnB-like"/>
    <property type="match status" value="2"/>
</dbReference>
<dbReference type="STRING" id="82801.SAMN04488506_0416"/>
<dbReference type="InterPro" id="IPR002187">
    <property type="entry name" value="N-reg_PII"/>
</dbReference>
<dbReference type="AlphaFoldDB" id="A0A1I5V8S2"/>
<proteinExistence type="predicted"/>
<dbReference type="Proteomes" id="UP000199136">
    <property type="component" value="Unassembled WGS sequence"/>
</dbReference>
<dbReference type="InterPro" id="IPR015867">
    <property type="entry name" value="N-reg_PII/ATP_PRibTrfase_C"/>
</dbReference>
<dbReference type="SMART" id="SM00938">
    <property type="entry name" value="P-II"/>
    <property type="match status" value="1"/>
</dbReference>
<dbReference type="OrthoDB" id="9803021at2"/>
<accession>A0A1I5V8S2</accession>
<dbReference type="RefSeq" id="WP_092479481.1">
    <property type="nucleotide sequence ID" value="NZ_FOXW01000001.1"/>
</dbReference>
<keyword evidence="2" id="KW-1185">Reference proteome</keyword>
<dbReference type="EMBL" id="FOXW01000001">
    <property type="protein sequence ID" value="SFQ03801.1"/>
    <property type="molecule type" value="Genomic_DNA"/>
</dbReference>
<gene>
    <name evidence="1" type="ORF">SAMN04488506_0416</name>
</gene>
<dbReference type="GO" id="GO:0030234">
    <property type="term" value="F:enzyme regulator activity"/>
    <property type="evidence" value="ECO:0007669"/>
    <property type="project" value="InterPro"/>
</dbReference>
<organism evidence="1 2">
    <name type="scientific">Desemzia incerta</name>
    <dbReference type="NCBI Taxonomy" id="82801"/>
    <lineage>
        <taxon>Bacteria</taxon>
        <taxon>Bacillati</taxon>
        <taxon>Bacillota</taxon>
        <taxon>Bacilli</taxon>
        <taxon>Lactobacillales</taxon>
        <taxon>Carnobacteriaceae</taxon>
        <taxon>Desemzia</taxon>
    </lineage>
</organism>
<evidence type="ECO:0000313" key="1">
    <source>
        <dbReference type="EMBL" id="SFQ03801.1"/>
    </source>
</evidence>
<protein>
    <submittedName>
        <fullName evidence="1">Nitrogen regulatory protein P-II family</fullName>
    </submittedName>
</protein>
<name>A0A1I5V8S2_9LACT</name>
<reference evidence="1 2" key="1">
    <citation type="submission" date="2016-10" db="EMBL/GenBank/DDBJ databases">
        <authorList>
            <person name="de Groot N.N."/>
        </authorList>
    </citation>
    <scope>NUCLEOTIDE SEQUENCE [LARGE SCALE GENOMIC DNA]</scope>
    <source>
        <strain evidence="1 2">DSM 20581</strain>
    </source>
</reference>
<sequence>MTENQSVKVNTDLLCLIVNDGMGSEVIRIAKKNGSSGGTVFYGSGTINNSRLKMFGLDNIRKEIVLMITNDDQSDAILKVLSEKLKLDRPNHGIAFSISLLNVLGRRNSTYDQNAQIGEDDSVMHQAIFVIVERGKAEDVIDAAVEAGSQGGTIISARGSGVNETSRLFGMDIEPEKEIVLILSDKDKVDPIVASISHATKIEKPGNGIIFTIDVKNTKGLF</sequence>
<dbReference type="Pfam" id="PF00543">
    <property type="entry name" value="P-II"/>
    <property type="match status" value="1"/>
</dbReference>
<dbReference type="Gene3D" id="3.30.70.120">
    <property type="match status" value="2"/>
</dbReference>